<feature type="transmembrane region" description="Helical" evidence="1">
    <location>
        <begin position="20"/>
        <end position="43"/>
    </location>
</feature>
<keyword evidence="1" id="KW-0472">Membrane</keyword>
<name>A0A1B7HP33_9ENTR</name>
<evidence type="ECO:0000313" key="2">
    <source>
        <dbReference type="EMBL" id="OAT17401.1"/>
    </source>
</evidence>
<dbReference type="Proteomes" id="UP000078504">
    <property type="component" value="Unassembled WGS sequence"/>
</dbReference>
<proteinExistence type="predicted"/>
<gene>
    <name evidence="2" type="ORF">M977_04127</name>
</gene>
<evidence type="ECO:0000256" key="1">
    <source>
        <dbReference type="SAM" id="Phobius"/>
    </source>
</evidence>
<dbReference type="Pfam" id="PF16931">
    <property type="entry name" value="Phage_holin_8"/>
    <property type="match status" value="1"/>
</dbReference>
<keyword evidence="1" id="KW-1133">Transmembrane helix</keyword>
<dbReference type="RefSeq" id="WP_064518632.1">
    <property type="nucleotide sequence ID" value="NZ_LXEP01000039.1"/>
</dbReference>
<protein>
    <submittedName>
        <fullName evidence="2">Putative prophage membrane protein</fullName>
    </submittedName>
</protein>
<dbReference type="PATRIC" id="fig|1354253.4.peg.4229"/>
<organism evidence="2 3">
    <name type="scientific">Buttiauxella gaviniae ATCC 51604</name>
    <dbReference type="NCBI Taxonomy" id="1354253"/>
    <lineage>
        <taxon>Bacteria</taxon>
        <taxon>Pseudomonadati</taxon>
        <taxon>Pseudomonadota</taxon>
        <taxon>Gammaproteobacteria</taxon>
        <taxon>Enterobacterales</taxon>
        <taxon>Enterobacteriaceae</taxon>
        <taxon>Buttiauxella</taxon>
    </lineage>
</organism>
<evidence type="ECO:0000313" key="3">
    <source>
        <dbReference type="Proteomes" id="UP000078504"/>
    </source>
</evidence>
<feature type="transmembrane region" description="Helical" evidence="1">
    <location>
        <begin position="89"/>
        <end position="107"/>
    </location>
</feature>
<keyword evidence="1" id="KW-0812">Transmembrane</keyword>
<dbReference type="InterPro" id="IPR032637">
    <property type="entry name" value="Phage_holin-like"/>
</dbReference>
<reference evidence="2 3" key="1">
    <citation type="submission" date="2016-04" db="EMBL/GenBank/DDBJ databases">
        <title>ATOL: Assembling a taxonomically balanced genome-scale reconstruction of the evolutionary history of the Enterobacteriaceae.</title>
        <authorList>
            <person name="Plunkett G.III."/>
            <person name="Neeno-Eckwall E.C."/>
            <person name="Glasner J.D."/>
            <person name="Perna N.T."/>
        </authorList>
    </citation>
    <scope>NUCLEOTIDE SEQUENCE [LARGE SCALE GENOMIC DNA]</scope>
    <source>
        <strain evidence="2 3">ATCC 51604</strain>
    </source>
</reference>
<dbReference type="EMBL" id="LXEP01000039">
    <property type="protein sequence ID" value="OAT17401.1"/>
    <property type="molecule type" value="Genomic_DNA"/>
</dbReference>
<accession>A0A1B7HP33</accession>
<dbReference type="AlphaFoldDB" id="A0A1B7HP33"/>
<sequence>MAADPISSTGAATALTGVTFFGILSGLDYGVVFGAFAGAVYYVATAADLTTPRRVAYFLVSYIAGVLCAGLVGSKLAVVTGYSDKPLDALGAVIISALAIKILTFINNQDLAGVFSRFRGGTNGNK</sequence>
<feature type="transmembrane region" description="Helical" evidence="1">
    <location>
        <begin position="55"/>
        <end position="77"/>
    </location>
</feature>
<comment type="caution">
    <text evidence="2">The sequence shown here is derived from an EMBL/GenBank/DDBJ whole genome shotgun (WGS) entry which is preliminary data.</text>
</comment>